<evidence type="ECO:0000313" key="1">
    <source>
        <dbReference type="EMBL" id="NML69399.1"/>
    </source>
</evidence>
<dbReference type="AlphaFoldDB" id="A0A7Y0AL76"/>
<proteinExistence type="predicted"/>
<gene>
    <name evidence="1" type="ORF">HHL23_06275</name>
</gene>
<reference evidence="1 2" key="1">
    <citation type="submission" date="2020-04" db="EMBL/GenBank/DDBJ databases">
        <title>Chryseobacterium sp. RP-3-3 sp. nov., isolated from Jeju soil.</title>
        <authorList>
            <person name="Dahal R.H."/>
        </authorList>
    </citation>
    <scope>NUCLEOTIDE SEQUENCE [LARGE SCALE GENOMIC DNA]</scope>
    <source>
        <strain evidence="1 2">RP-3-3</strain>
    </source>
</reference>
<dbReference type="Proteomes" id="UP000544054">
    <property type="component" value="Unassembled WGS sequence"/>
</dbReference>
<dbReference type="EMBL" id="JABBGI010000006">
    <property type="protein sequence ID" value="NML69399.1"/>
    <property type="molecule type" value="Genomic_DNA"/>
</dbReference>
<organism evidence="1 2">
    <name type="scientific">Chryseobacterium antibioticum</name>
    <dbReference type="NCBI Taxonomy" id="2728847"/>
    <lineage>
        <taxon>Bacteria</taxon>
        <taxon>Pseudomonadati</taxon>
        <taxon>Bacteroidota</taxon>
        <taxon>Flavobacteriia</taxon>
        <taxon>Flavobacteriales</taxon>
        <taxon>Weeksellaceae</taxon>
        <taxon>Chryseobacterium group</taxon>
        <taxon>Chryseobacterium</taxon>
    </lineage>
</organism>
<evidence type="ECO:0000313" key="2">
    <source>
        <dbReference type="Proteomes" id="UP000544054"/>
    </source>
</evidence>
<protein>
    <submittedName>
        <fullName evidence="1">Uncharacterized protein</fullName>
    </submittedName>
</protein>
<comment type="caution">
    <text evidence="1">The sequence shown here is derived from an EMBL/GenBank/DDBJ whole genome shotgun (WGS) entry which is preliminary data.</text>
</comment>
<sequence length="215" mass="24829">MKKIGVVLSLFLMGFYFSQSTVLHNLNNNRLMSQTVNKIGVGELADNEFVGSPFLETQFLPSVIKGENGTYLLRYNIYNDDIILKNGDKYFRIPKEKLNYFNINNKYVVILINGRYYIQSSSEKGNYMIVRKETIKFTEAKISENAYGQNQPAKFTALKPEYFVYNIENNTLIPVKAEDLKKAIPSKEGDLDIFFKKNKLKKTEDYNALLELIVN</sequence>
<dbReference type="RefSeq" id="WP_169233958.1">
    <property type="nucleotide sequence ID" value="NZ_JABBGI010000006.1"/>
</dbReference>
<keyword evidence="2" id="KW-1185">Reference proteome</keyword>
<name>A0A7Y0AL76_9FLAO</name>
<accession>A0A7Y0AL76</accession>